<dbReference type="GO" id="GO:0008236">
    <property type="term" value="F:serine-type peptidase activity"/>
    <property type="evidence" value="ECO:0007669"/>
    <property type="project" value="InterPro"/>
</dbReference>
<dbReference type="Proteomes" id="UP000596329">
    <property type="component" value="Chromosome"/>
</dbReference>
<dbReference type="Gene3D" id="3.90.226.10">
    <property type="entry name" value="2-enoyl-CoA Hydratase, Chain A, domain 1"/>
    <property type="match status" value="1"/>
</dbReference>
<dbReference type="SMART" id="SM00245">
    <property type="entry name" value="TSPc"/>
    <property type="match status" value="1"/>
</dbReference>
<dbReference type="AlphaFoldDB" id="A0A7U2RAT8"/>
<dbReference type="SUPFAM" id="SSF52096">
    <property type="entry name" value="ClpP/crotonase"/>
    <property type="match status" value="1"/>
</dbReference>
<dbReference type="PANTHER" id="PTHR11261:SF3">
    <property type="entry name" value="RETINOL-BINDING PROTEIN 3"/>
    <property type="match status" value="1"/>
</dbReference>
<proteinExistence type="predicted"/>
<name>A0A7U2RAT8_FLAPS</name>
<protein>
    <recommendedName>
        <fullName evidence="1">Tail specific protease domain-containing protein</fullName>
    </recommendedName>
</protein>
<evidence type="ECO:0000313" key="2">
    <source>
        <dbReference type="EMBL" id="QRE05360.1"/>
    </source>
</evidence>
<accession>A0A7U2RAT8</accession>
<dbReference type="GO" id="GO:0006508">
    <property type="term" value="P:proteolysis"/>
    <property type="evidence" value="ECO:0007669"/>
    <property type="project" value="InterPro"/>
</dbReference>
<evidence type="ECO:0000313" key="3">
    <source>
        <dbReference type="Proteomes" id="UP000596329"/>
    </source>
</evidence>
<sequence length="218" mass="24166">MWLLHLKKDSIVLLKFKTLSGKTSEIDSVFEKFKKFKTKILDLRDTPGGNFKSTFCIASHIIKNNINAGTFITRNCFLDSSCKEHLGNLPTLNINGINNFSQILSKNKGVQIILYPSTKQNSMDEKFYVLISKSTASACEPLVYGLKKEKNITIVGENTAGSILSPSIFDIGQNYYLILPTADYLTSDGNSLDGTGVAPNIKIKSDDALDFVLKELKK</sequence>
<dbReference type="PANTHER" id="PTHR11261">
    <property type="entry name" value="INTERPHOTORECEPTOR RETINOID-BINDING PROTEIN"/>
    <property type="match status" value="1"/>
</dbReference>
<feature type="domain" description="Tail specific protease" evidence="1">
    <location>
        <begin position="3"/>
        <end position="204"/>
    </location>
</feature>
<dbReference type="InterPro" id="IPR005151">
    <property type="entry name" value="Tail-specific_protease"/>
</dbReference>
<gene>
    <name evidence="2" type="ORF">H0H26_02355</name>
</gene>
<dbReference type="Pfam" id="PF03572">
    <property type="entry name" value="Peptidase_S41"/>
    <property type="match status" value="1"/>
</dbReference>
<evidence type="ECO:0000259" key="1">
    <source>
        <dbReference type="SMART" id="SM00245"/>
    </source>
</evidence>
<dbReference type="InterPro" id="IPR029045">
    <property type="entry name" value="ClpP/crotonase-like_dom_sf"/>
</dbReference>
<dbReference type="RefSeq" id="WP_081367616.1">
    <property type="nucleotide sequence ID" value="NZ_CP059075.1"/>
</dbReference>
<dbReference type="CDD" id="cd06567">
    <property type="entry name" value="Peptidase_S41"/>
    <property type="match status" value="1"/>
</dbReference>
<organism evidence="2 3">
    <name type="scientific">Flavobacterium psychrophilum</name>
    <dbReference type="NCBI Taxonomy" id="96345"/>
    <lineage>
        <taxon>Bacteria</taxon>
        <taxon>Pseudomonadati</taxon>
        <taxon>Bacteroidota</taxon>
        <taxon>Flavobacteriia</taxon>
        <taxon>Flavobacteriales</taxon>
        <taxon>Flavobacteriaceae</taxon>
        <taxon>Flavobacterium</taxon>
    </lineage>
</organism>
<dbReference type="EMBL" id="CP059075">
    <property type="protein sequence ID" value="QRE05360.1"/>
    <property type="molecule type" value="Genomic_DNA"/>
</dbReference>
<reference evidence="2 3" key="1">
    <citation type="submission" date="2020-07" db="EMBL/GenBank/DDBJ databases">
        <title>Genomic characterization of Flavobacterium psychrophilum strains.</title>
        <authorList>
            <person name="Castillo D."/>
            <person name="Jorgensen J."/>
            <person name="Middelboe M."/>
        </authorList>
    </citation>
    <scope>NUCLEOTIDE SEQUENCE [LARGE SCALE GENOMIC DNA]</scope>
    <source>
        <strain evidence="2 3">FPS-R7</strain>
    </source>
</reference>